<sequence>MTIKQNTHNKPLISIILPVLNGEKFLRVALDSMIAQTYTKWEMIVVDDGSNDETPLILAEYAKKLPQMRILTNKKQVGISKALNQGIRQAKGSYIARMDADDISYPKRFAKQLAYLQTHKTVVAVGAQCDVIDAQGRITGVKTFPLSHEQIYKTIFHFNPLQHPVLMVNRSLLPEKFVFYDILDGAEDVNLLFKLFAFGKVMNLDEALLAYRIHTENSSLKKIKHIYHQALVARIQGVLHYGYKPTIEGIGLIIIQTVLVTLLPDSILRRLYFYARGIKAHISRAKKIALVPNMG</sequence>
<reference evidence="6" key="1">
    <citation type="submission" date="2017-09" db="EMBL/GenBank/DDBJ databases">
        <title>Depth-based differentiation of microbial function through sediment-hosted aquifers and enrichment of novel symbionts in the deep terrestrial subsurface.</title>
        <authorList>
            <person name="Probst A.J."/>
            <person name="Ladd B."/>
            <person name="Jarett J.K."/>
            <person name="Geller-Mcgrath D.E."/>
            <person name="Sieber C.M.K."/>
            <person name="Emerson J.B."/>
            <person name="Anantharaman K."/>
            <person name="Thomas B.C."/>
            <person name="Malmstrom R."/>
            <person name="Stieglmeier M."/>
            <person name="Klingl A."/>
            <person name="Woyke T."/>
            <person name="Ryan C.M."/>
            <person name="Banfield J.F."/>
        </authorList>
    </citation>
    <scope>NUCLEOTIDE SEQUENCE [LARGE SCALE GENOMIC DNA]</scope>
</reference>
<dbReference type="Gene3D" id="3.90.550.10">
    <property type="entry name" value="Spore Coat Polysaccharide Biosynthesis Protein SpsA, Chain A"/>
    <property type="match status" value="1"/>
</dbReference>
<dbReference type="PANTHER" id="PTHR43685">
    <property type="entry name" value="GLYCOSYLTRANSFERASE"/>
    <property type="match status" value="1"/>
</dbReference>
<dbReference type="InterPro" id="IPR001173">
    <property type="entry name" value="Glyco_trans_2-like"/>
</dbReference>
<accession>A0A2M8EXA0</accession>
<name>A0A2M8EXA0_9BACT</name>
<dbReference type="SUPFAM" id="SSF53448">
    <property type="entry name" value="Nucleotide-diphospho-sugar transferases"/>
    <property type="match status" value="1"/>
</dbReference>
<dbReference type="GO" id="GO:0016757">
    <property type="term" value="F:glycosyltransferase activity"/>
    <property type="evidence" value="ECO:0007669"/>
    <property type="project" value="UniProtKB-KW"/>
</dbReference>
<gene>
    <name evidence="5" type="ORF">CO051_05440</name>
</gene>
<dbReference type="Proteomes" id="UP000231383">
    <property type="component" value="Unassembled WGS sequence"/>
</dbReference>
<feature type="domain" description="Glycosyltransferase 2-like" evidence="4">
    <location>
        <begin position="14"/>
        <end position="148"/>
    </location>
</feature>
<keyword evidence="2" id="KW-0328">Glycosyltransferase</keyword>
<dbReference type="Pfam" id="PF00535">
    <property type="entry name" value="Glycos_transf_2"/>
    <property type="match status" value="1"/>
</dbReference>
<dbReference type="EMBL" id="PFSC01000138">
    <property type="protein sequence ID" value="PJC30485.1"/>
    <property type="molecule type" value="Genomic_DNA"/>
</dbReference>
<protein>
    <recommendedName>
        <fullName evidence="4">Glycosyltransferase 2-like domain-containing protein</fullName>
    </recommendedName>
</protein>
<evidence type="ECO:0000256" key="1">
    <source>
        <dbReference type="ARBA" id="ARBA00006739"/>
    </source>
</evidence>
<keyword evidence="3" id="KW-0808">Transferase</keyword>
<comment type="caution">
    <text evidence="5">The sequence shown here is derived from an EMBL/GenBank/DDBJ whole genome shotgun (WGS) entry which is preliminary data.</text>
</comment>
<evidence type="ECO:0000313" key="6">
    <source>
        <dbReference type="Proteomes" id="UP000231383"/>
    </source>
</evidence>
<evidence type="ECO:0000256" key="3">
    <source>
        <dbReference type="ARBA" id="ARBA00022679"/>
    </source>
</evidence>
<comment type="similarity">
    <text evidence="1">Belongs to the glycosyltransferase 2 family.</text>
</comment>
<organism evidence="5 6">
    <name type="scientific">Candidatus Roizmanbacteria bacterium CG_4_9_14_0_2_um_filter_39_13</name>
    <dbReference type="NCBI Taxonomy" id="1974839"/>
    <lineage>
        <taxon>Bacteria</taxon>
        <taxon>Candidatus Roizmaniibacteriota</taxon>
    </lineage>
</organism>
<proteinExistence type="inferred from homology"/>
<dbReference type="InterPro" id="IPR029044">
    <property type="entry name" value="Nucleotide-diphossugar_trans"/>
</dbReference>
<evidence type="ECO:0000259" key="4">
    <source>
        <dbReference type="Pfam" id="PF00535"/>
    </source>
</evidence>
<dbReference type="PANTHER" id="PTHR43685:SF5">
    <property type="entry name" value="GLYCOSYLTRANSFERASE EPSE-RELATED"/>
    <property type="match status" value="1"/>
</dbReference>
<evidence type="ECO:0000256" key="2">
    <source>
        <dbReference type="ARBA" id="ARBA00022676"/>
    </source>
</evidence>
<dbReference type="AlphaFoldDB" id="A0A2M8EXA0"/>
<evidence type="ECO:0000313" key="5">
    <source>
        <dbReference type="EMBL" id="PJC30485.1"/>
    </source>
</evidence>
<dbReference type="InterPro" id="IPR050834">
    <property type="entry name" value="Glycosyltransf_2"/>
</dbReference>